<dbReference type="PANTHER" id="PTHR43691:SF11">
    <property type="entry name" value="FI09636P-RELATED"/>
    <property type="match status" value="1"/>
</dbReference>
<dbReference type="InterPro" id="IPR035994">
    <property type="entry name" value="Nucleoside_phosphorylase_sf"/>
</dbReference>
<dbReference type="EMBL" id="LAZR01006323">
    <property type="protein sequence ID" value="KKM93014.1"/>
    <property type="molecule type" value="Genomic_DNA"/>
</dbReference>
<dbReference type="GO" id="GO:0005829">
    <property type="term" value="C:cytosol"/>
    <property type="evidence" value="ECO:0007669"/>
    <property type="project" value="TreeGrafter"/>
</dbReference>
<dbReference type="SUPFAM" id="SSF53167">
    <property type="entry name" value="Purine and uridine phosphorylases"/>
    <property type="match status" value="1"/>
</dbReference>
<evidence type="ECO:0000259" key="1">
    <source>
        <dbReference type="Pfam" id="PF01048"/>
    </source>
</evidence>
<name>A0A0F9LDH6_9ZZZZ</name>
<dbReference type="Gene3D" id="3.40.50.1580">
    <property type="entry name" value="Nucleoside phosphorylase domain"/>
    <property type="match status" value="1"/>
</dbReference>
<dbReference type="CDD" id="cd09007">
    <property type="entry name" value="NP-I_spr0068"/>
    <property type="match status" value="1"/>
</dbReference>
<protein>
    <recommendedName>
        <fullName evidence="1">Nucleoside phosphorylase domain-containing protein</fullName>
    </recommendedName>
</protein>
<evidence type="ECO:0000313" key="2">
    <source>
        <dbReference type="EMBL" id="KKM93014.1"/>
    </source>
</evidence>
<dbReference type="InterPro" id="IPR000845">
    <property type="entry name" value="Nucleoside_phosphorylase_d"/>
</dbReference>
<organism evidence="2">
    <name type="scientific">marine sediment metagenome</name>
    <dbReference type="NCBI Taxonomy" id="412755"/>
    <lineage>
        <taxon>unclassified sequences</taxon>
        <taxon>metagenomes</taxon>
        <taxon>ecological metagenomes</taxon>
    </lineage>
</organism>
<dbReference type="PANTHER" id="PTHR43691">
    <property type="entry name" value="URIDINE PHOSPHORYLASE"/>
    <property type="match status" value="1"/>
</dbReference>
<accession>A0A0F9LDH6</accession>
<dbReference type="GO" id="GO:0004731">
    <property type="term" value="F:purine-nucleoside phosphorylase activity"/>
    <property type="evidence" value="ECO:0007669"/>
    <property type="project" value="TreeGrafter"/>
</dbReference>
<feature type="domain" description="Nucleoside phosphorylase" evidence="1">
    <location>
        <begin position="66"/>
        <end position="230"/>
    </location>
</feature>
<dbReference type="GO" id="GO:0006152">
    <property type="term" value="P:purine nucleoside catabolic process"/>
    <property type="evidence" value="ECO:0007669"/>
    <property type="project" value="TreeGrafter"/>
</dbReference>
<sequence>MPFPNLPDKYRGISLFNGKDFWEYKKKIKRYPEILPPKGIIFTFQPNLMTFILNNYPVKKIEYVFGDFYLLEQSHGNIGICGNFGIGAPNAAILLEVFAAFGVKKFISIGTAGALQKDLELGNIVVCNRAIRDEGTSHHYLQSEKYSHPSQGLNQKIKETVEKMGLKYCFGTSWTTDAPYRETIKEIEHYKEEGVSTVDMEASAVFAVAHALKVDASAIFTISDYLGEKEWKPYFHLTDEHLQTLFKIAINTLNSI</sequence>
<proteinExistence type="predicted"/>
<comment type="caution">
    <text evidence="2">The sequence shown here is derived from an EMBL/GenBank/DDBJ whole genome shotgun (WGS) entry which is preliminary data.</text>
</comment>
<dbReference type="AlphaFoldDB" id="A0A0F9LDH6"/>
<dbReference type="Pfam" id="PF01048">
    <property type="entry name" value="PNP_UDP_1"/>
    <property type="match status" value="1"/>
</dbReference>
<reference evidence="2" key="1">
    <citation type="journal article" date="2015" name="Nature">
        <title>Complex archaea that bridge the gap between prokaryotes and eukaryotes.</title>
        <authorList>
            <person name="Spang A."/>
            <person name="Saw J.H."/>
            <person name="Jorgensen S.L."/>
            <person name="Zaremba-Niedzwiedzka K."/>
            <person name="Martijn J."/>
            <person name="Lind A.E."/>
            <person name="van Eijk R."/>
            <person name="Schleper C."/>
            <person name="Guy L."/>
            <person name="Ettema T.J."/>
        </authorList>
    </citation>
    <scope>NUCLEOTIDE SEQUENCE</scope>
</reference>
<gene>
    <name evidence="2" type="ORF">LCGC14_1212690</name>
</gene>